<reference evidence="2" key="1">
    <citation type="submission" date="2023-07" db="EMBL/GenBank/DDBJ databases">
        <title>Sequencing the genomes of 1000 actinobacteria strains.</title>
        <authorList>
            <person name="Klenk H.-P."/>
        </authorList>
    </citation>
    <scope>NUCLEOTIDE SEQUENCE</scope>
    <source>
        <strain evidence="2">DSM 13988</strain>
    </source>
</reference>
<keyword evidence="1" id="KW-0472">Membrane</keyword>
<evidence type="ECO:0000256" key="1">
    <source>
        <dbReference type="SAM" id="Phobius"/>
    </source>
</evidence>
<feature type="transmembrane region" description="Helical" evidence="1">
    <location>
        <begin position="65"/>
        <end position="86"/>
    </location>
</feature>
<dbReference type="Proteomes" id="UP001247307">
    <property type="component" value="Unassembled WGS sequence"/>
</dbReference>
<organism evidence="2 3">
    <name type="scientific">Falsarthrobacter nasiphocae</name>
    <dbReference type="NCBI Taxonomy" id="189863"/>
    <lineage>
        <taxon>Bacteria</taxon>
        <taxon>Bacillati</taxon>
        <taxon>Actinomycetota</taxon>
        <taxon>Actinomycetes</taxon>
        <taxon>Micrococcales</taxon>
        <taxon>Micrococcaceae</taxon>
        <taxon>Falsarthrobacter</taxon>
    </lineage>
</organism>
<evidence type="ECO:0000313" key="3">
    <source>
        <dbReference type="Proteomes" id="UP001247307"/>
    </source>
</evidence>
<gene>
    <name evidence="2" type="ORF">J2S35_001771</name>
</gene>
<sequence length="105" mass="11793">MKQLQSLSSVDSSAVGGSDEDKAVRGLVRVFVIVDLIIVLVIWVVMPKVFGVHVPRFYEWPNGVILDIVLLVVLGGIEGWMVRRYLRSENASRWRGLTWLGDLLS</sequence>
<dbReference type="RefSeq" id="WP_309852472.1">
    <property type="nucleotide sequence ID" value="NZ_BAAAIU010000004.1"/>
</dbReference>
<proteinExistence type="predicted"/>
<keyword evidence="1" id="KW-0812">Transmembrane</keyword>
<keyword evidence="1" id="KW-1133">Transmembrane helix</keyword>
<keyword evidence="3" id="KW-1185">Reference proteome</keyword>
<feature type="transmembrane region" description="Helical" evidence="1">
    <location>
        <begin position="26"/>
        <end position="45"/>
    </location>
</feature>
<name>A0AAE3YJG4_9MICC</name>
<dbReference type="AlphaFoldDB" id="A0AAE3YJG4"/>
<accession>A0AAE3YJG4</accession>
<evidence type="ECO:0000313" key="2">
    <source>
        <dbReference type="EMBL" id="MDR6892831.1"/>
    </source>
</evidence>
<dbReference type="EMBL" id="JAVDUI010000001">
    <property type="protein sequence ID" value="MDR6892831.1"/>
    <property type="molecule type" value="Genomic_DNA"/>
</dbReference>
<protein>
    <submittedName>
        <fullName evidence="2">Cobalt transporter CbtA</fullName>
    </submittedName>
</protein>
<comment type="caution">
    <text evidence="2">The sequence shown here is derived from an EMBL/GenBank/DDBJ whole genome shotgun (WGS) entry which is preliminary data.</text>
</comment>